<accession>A0A2L1J044</accession>
<dbReference type="Proteomes" id="UP000240951">
    <property type="component" value="Segment"/>
</dbReference>
<sequence length="85" mass="9213">MDRELRAAYRRLDEAIAEVARLEDLPSGFHLNAWVVVVEGIQFNEEGDTTGSVTASLVPPSSTPSAITGLLTEGLSDRLKRSTVE</sequence>
<evidence type="ECO:0000313" key="1">
    <source>
        <dbReference type="EMBL" id="AVE00779.1"/>
    </source>
</evidence>
<organism evidence="1 2">
    <name type="scientific">Mycobacterium phage Tesla</name>
    <dbReference type="NCBI Taxonomy" id="2079425"/>
    <lineage>
        <taxon>Viruses</taxon>
        <taxon>Duplodnaviria</taxon>
        <taxon>Heunggongvirae</taxon>
        <taxon>Uroviricota</taxon>
        <taxon>Caudoviricetes</taxon>
        <taxon>Marvinvirus</taxon>
        <taxon>Marvinvirus mosmoris</taxon>
    </lineage>
</organism>
<evidence type="ECO:0000313" key="2">
    <source>
        <dbReference type="Proteomes" id="UP000240951"/>
    </source>
</evidence>
<proteinExistence type="predicted"/>
<dbReference type="EMBL" id="MG757167">
    <property type="protein sequence ID" value="AVE00779.1"/>
    <property type="molecule type" value="Genomic_DNA"/>
</dbReference>
<gene>
    <name evidence="1" type="ORF">SEA_TESLA_33</name>
</gene>
<protein>
    <submittedName>
        <fullName evidence="1">Uncharacterized protein</fullName>
    </submittedName>
</protein>
<reference evidence="2" key="1">
    <citation type="submission" date="2018-01" db="EMBL/GenBank/DDBJ databases">
        <authorList>
            <person name="Gaut B.S."/>
            <person name="Morton B.R."/>
            <person name="Clegg M.T."/>
            <person name="Duvall M.R."/>
        </authorList>
    </citation>
    <scope>NUCLEOTIDE SEQUENCE [LARGE SCALE GENOMIC DNA]</scope>
</reference>
<name>A0A2L1J044_9CAUD</name>